<dbReference type="CDD" id="cd05905">
    <property type="entry name" value="Dip2"/>
    <property type="match status" value="2"/>
</dbReference>
<proteinExistence type="inferred from homology"/>
<dbReference type="SUPFAM" id="SSF56801">
    <property type="entry name" value="Acetyl-CoA synthetase-like"/>
    <property type="match status" value="2"/>
</dbReference>
<organism evidence="4">
    <name type="scientific">Dermatophagoides farinae</name>
    <name type="common">American house dust mite</name>
    <dbReference type="NCBI Taxonomy" id="6954"/>
    <lineage>
        <taxon>Eukaryota</taxon>
        <taxon>Metazoa</taxon>
        <taxon>Ecdysozoa</taxon>
        <taxon>Arthropoda</taxon>
        <taxon>Chelicerata</taxon>
        <taxon>Arachnida</taxon>
        <taxon>Acari</taxon>
        <taxon>Acariformes</taxon>
        <taxon>Sarcoptiformes</taxon>
        <taxon>Astigmata</taxon>
        <taxon>Psoroptidia</taxon>
        <taxon>Analgoidea</taxon>
        <taxon>Pyroglyphidae</taxon>
        <taxon>Dermatophagoidinae</taxon>
        <taxon>Dermatophagoides</taxon>
    </lineage>
</organism>
<dbReference type="Pfam" id="PF23024">
    <property type="entry name" value="AMP-dom_DIP2-like"/>
    <property type="match status" value="1"/>
</dbReference>
<dbReference type="InterPro" id="IPR037337">
    <property type="entry name" value="Dip2-like_dom"/>
</dbReference>
<dbReference type="InterPro" id="IPR042099">
    <property type="entry name" value="ANL_N_sf"/>
</dbReference>
<sequence>MADLGIDVNKLPTETRTKLAELELELSEGDITQKGYEKKRFRLLAPFFNQQQQAQQQLQQQQQSGAASPSTRAKRRAHRRVTRHESRYHSEIRQEAVQQALAAMQNKPKPSMPMPSKRTSAVMATGHHHHHRNYPQMQHSPNRRRPIDSRRQPPPPRTDSSTDDDDSILNESSSTASEREKRGIGRHGSKFRGPSFMAIDQSLPNSSDTSTHSSPAHERSTSHHHQQQQRYSHHQQQPALLPRVIGMHEHSSSPSTRICIGTPDSSSKHSRKSHIQSQPLPPPPTMFKNPSPTNIMEQQPKQQQQQQSSSLNQAYRPQSHHHPIGSSSSAGGHRMNGSQSQQSHLHSIPPAPAEYANDDASNNKVEIPPERPERVSSKISDVNHLADILQNLSPSGTSAINQLPGLLPDVTNTNSSSLMMMLNNNNQIDDNQSFEDYEIDSGTCTTKWKVSTKIQQLLNTLKRPKRRPLPEFYVDDETDLEIAANQVDPSAPKPEGNTMLPSIGEQLMVPPGLPRTLEAALNRYGTSTMKAPAITVLDTNGKISPPLTYGKLYSRSRKIAYNLLNKIGQKGELNIRTGDRVALVFPNNDPIGFICAFYGCLTAGVIPVAIEVPLSRRDAGSQQIGFLLGSCNVTYALTSEACFKGLPKTATGEIHTFKGWPRISWLITDNLTKPPKEWQPPTRISEESSAYIEYTSDKDGAVKGVCISRNAMISHCRALTGACGYSEGEVMVCVLDFKREVGLWHAVQASILNGMHVIFIPYALMKINPAMWMLMITKFKASLAICKSRDLHWGLLASKDHKDINLSSLRMLLVADGANPWSLSSCDQFFSVFHSRGLRVEAMCPCATSPEAMTISIRRPGRTGVGATGRGVLSMSALSYGVIRVDNENSLTSLTLQDCGHVLPGTIAAVVKMNGLPHLCKTDEVGEICLSTTSAGSCYLGLQGLTNSIFKMQPFNSDGRPFSEQTFVRTGLLGFMGPGALVFVCGTRDGVMQVSGRKHNTDDLIATVLAVEPMKFVYRGRIAIFSIKVLRDERICVVAEQRPDCTEDESFQWMSRVIQAVDSIHQVGIFCLALVPPNCLPKTPLGGIHLSEVKRKFIEGSLHPVNVLMCPHTCVTNLPKPREVHSEIGPASVMVGNIVQGVRLAVAQGRDIMDDGDNSNDLRKQNFITEVLKSRSMTTPDHVLFTLLNSKNMEVATLSCSQLYKRAERIACLLMERGKPNTGDHVALIYSPGIDLICAFYGCLLVGVVPVTIRPPHPQNLQTTLPTVRMIANVSKSSLILSTGPVIKLLKSKEANNVVEIKSWPPTLDTDDLPKRKLNQPYKAPTPEMIAYLDFSVSTTGMLAGIKISHAGLTSLCRSMKIACELYASRHIALCLDPYCGLGFVLWCISSVYSGHHTILIPPSEVELNPAVWLTAVSQFKVRDTFCSYGVMELCTKGLGSSIQQLKQRGINLSCVRTCVIVAEERPRVSLTSSFTKLFHSLGLSGRSVSTSFGCRANIALCLQGASSPDPTTVYVDTRALRNDRVTLVERGAPHSVCLMESGKLLPGVKVIIANPDTKGHCGDSNLGEIWIQSPHNSSGFFAVFGDEMMHNEHFNARLSTGDTSQTYARTGYLGFLRRTESVQADGELHDAVFVVGSLDETITLRGLRYHPIDIENSVMRSHKKISECAVFTWSNLLVVVVELDGNENEALDLVPMVTNVILEEHHLIVGVVVVVDPGVVPINSRGEKQRMHLRDGFLADQLDPIYVAYNM</sequence>
<protein>
    <submittedName>
        <fullName evidence="4">Disco-interacting protein 2-like protein</fullName>
    </submittedName>
</protein>
<feature type="compositionally biased region" description="Polar residues" evidence="2">
    <location>
        <begin position="288"/>
        <end position="297"/>
    </location>
</feature>
<dbReference type="InterPro" id="IPR025110">
    <property type="entry name" value="AMP-bd_C"/>
</dbReference>
<comment type="caution">
    <text evidence="4">The sequence shown here is derived from an EMBL/GenBank/DDBJ whole genome shotgun (WGS) entry which is preliminary data.</text>
</comment>
<dbReference type="Proteomes" id="UP000828236">
    <property type="component" value="Unassembled WGS sequence"/>
</dbReference>
<feature type="compositionally biased region" description="Low complexity" evidence="2">
    <location>
        <begin position="298"/>
        <end position="313"/>
    </location>
</feature>
<comment type="similarity">
    <text evidence="1">Belongs to the DIP2 family.</text>
</comment>
<dbReference type="InterPro" id="IPR045851">
    <property type="entry name" value="AMP-bd_C_sf"/>
</dbReference>
<dbReference type="Gene3D" id="3.30.300.30">
    <property type="match status" value="2"/>
</dbReference>
<dbReference type="PROSITE" id="PS51912">
    <property type="entry name" value="DMAP1_BIND"/>
    <property type="match status" value="1"/>
</dbReference>
<dbReference type="SMART" id="SM01137">
    <property type="entry name" value="DMAP_binding"/>
    <property type="match status" value="1"/>
</dbReference>
<feature type="compositionally biased region" description="Basic residues" evidence="2">
    <location>
        <begin position="222"/>
        <end position="233"/>
    </location>
</feature>
<dbReference type="Pfam" id="PF00501">
    <property type="entry name" value="AMP-binding"/>
    <property type="match status" value="2"/>
</dbReference>
<dbReference type="InterPro" id="IPR000873">
    <property type="entry name" value="AMP-dep_synth/lig_dom"/>
</dbReference>
<reference evidence="4" key="1">
    <citation type="submission" date="2020-06" db="EMBL/GenBank/DDBJ databases">
        <authorList>
            <person name="Ji K."/>
            <person name="Li J."/>
        </authorList>
    </citation>
    <scope>NUCLEOTIDE SEQUENCE</scope>
    <source>
        <strain evidence="4">JKM2019</strain>
        <tissue evidence="4">Whole body</tissue>
    </source>
</reference>
<dbReference type="OrthoDB" id="69964at2759"/>
<feature type="domain" description="DMAP1-binding" evidence="3">
    <location>
        <begin position="7"/>
        <end position="122"/>
    </location>
</feature>
<evidence type="ECO:0000256" key="1">
    <source>
        <dbReference type="ARBA" id="ARBA00007735"/>
    </source>
</evidence>
<feature type="compositionally biased region" description="Basic and acidic residues" evidence="2">
    <location>
        <begin position="367"/>
        <end position="376"/>
    </location>
</feature>
<dbReference type="InterPro" id="IPR010506">
    <property type="entry name" value="DMAP1-bd"/>
</dbReference>
<dbReference type="FunFam" id="3.30.300.30:FF:000001">
    <property type="entry name" value="DIP2 disco-interacting protein 2 homolog C"/>
    <property type="match status" value="1"/>
</dbReference>
<feature type="region of interest" description="Disordered" evidence="2">
    <location>
        <begin position="50"/>
        <end position="236"/>
    </location>
</feature>
<evidence type="ECO:0000259" key="3">
    <source>
        <dbReference type="PROSITE" id="PS51912"/>
    </source>
</evidence>
<gene>
    <name evidence="4" type="ORF">HUG17_8811</name>
</gene>
<feature type="compositionally biased region" description="Basic and acidic residues" evidence="2">
    <location>
        <begin position="83"/>
        <end position="94"/>
    </location>
</feature>
<evidence type="ECO:0000313" key="4">
    <source>
        <dbReference type="EMBL" id="KAH7637707.1"/>
    </source>
</evidence>
<feature type="compositionally biased region" description="Polar residues" evidence="2">
    <location>
        <begin position="325"/>
        <end position="345"/>
    </location>
</feature>
<dbReference type="PANTHER" id="PTHR22754">
    <property type="entry name" value="DISCO-INTERACTING PROTEIN 2 DIP2 -RELATED"/>
    <property type="match status" value="1"/>
</dbReference>
<evidence type="ECO:0000256" key="2">
    <source>
        <dbReference type="SAM" id="MobiDB-lite"/>
    </source>
</evidence>
<feature type="compositionally biased region" description="Polar residues" evidence="2">
    <location>
        <begin position="202"/>
        <end position="214"/>
    </location>
</feature>
<dbReference type="Pfam" id="PF06464">
    <property type="entry name" value="DMAP_binding"/>
    <property type="match status" value="1"/>
</dbReference>
<dbReference type="PANTHER" id="PTHR22754:SF32">
    <property type="entry name" value="DISCO-INTERACTING PROTEIN 2"/>
    <property type="match status" value="1"/>
</dbReference>
<name>A0A9D4NTL5_DERFA</name>
<feature type="compositionally biased region" description="Basic residues" evidence="2">
    <location>
        <begin position="72"/>
        <end position="82"/>
    </location>
</feature>
<dbReference type="Gene3D" id="3.40.50.12780">
    <property type="entry name" value="N-terminal domain of ligase-like"/>
    <property type="match status" value="2"/>
</dbReference>
<accession>A0A9D4NTL5</accession>
<dbReference type="EMBL" id="SDOV01000008">
    <property type="protein sequence ID" value="KAH7637707.1"/>
    <property type="molecule type" value="Genomic_DNA"/>
</dbReference>
<reference evidence="4" key="2">
    <citation type="journal article" date="2021" name="World Allergy Organ. J.">
        <title>Chromosome-level assembly of Dermatophagoides farinae genome and transcriptome reveals two novel allergens Der f 37 and Der f 39.</title>
        <authorList>
            <person name="Chen J."/>
            <person name="Cai Z."/>
            <person name="Fan D."/>
            <person name="Hu J."/>
            <person name="Hou Y."/>
            <person name="He Y."/>
            <person name="Zhang Z."/>
            <person name="Zhao Z."/>
            <person name="Gao P."/>
            <person name="Hu W."/>
            <person name="Sun J."/>
            <person name="Li J."/>
            <person name="Ji K."/>
        </authorList>
    </citation>
    <scope>NUCLEOTIDE SEQUENCE</scope>
    <source>
        <strain evidence="4">JKM2019</strain>
    </source>
</reference>
<feature type="compositionally biased region" description="Low complexity" evidence="2">
    <location>
        <begin position="50"/>
        <end position="63"/>
    </location>
</feature>
<feature type="region of interest" description="Disordered" evidence="2">
    <location>
        <begin position="248"/>
        <end position="376"/>
    </location>
</feature>